<feature type="compositionally biased region" description="Basic and acidic residues" evidence="9">
    <location>
        <begin position="473"/>
        <end position="492"/>
    </location>
</feature>
<dbReference type="InterPro" id="IPR017900">
    <property type="entry name" value="4Fe4S_Fe_S_CS"/>
</dbReference>
<dbReference type="STRING" id="655353.SAMN04488056_101488"/>
<dbReference type="PROSITE" id="PS00198">
    <property type="entry name" value="4FE4S_FER_1"/>
    <property type="match status" value="1"/>
</dbReference>
<comment type="similarity">
    <text evidence="8">Belongs to the 4Fe4S bacterial-type ferredoxin family. RnfC subfamily.</text>
</comment>
<feature type="binding site" evidence="8">
    <location>
        <position position="419"/>
    </location>
    <ligand>
        <name>[4Fe-4S] cluster</name>
        <dbReference type="ChEBI" id="CHEBI:49883"/>
        <label>1</label>
    </ligand>
</feature>
<evidence type="ECO:0000313" key="12">
    <source>
        <dbReference type="Proteomes" id="UP000199236"/>
    </source>
</evidence>
<dbReference type="RefSeq" id="WP_090068459.1">
    <property type="nucleotide sequence ID" value="NZ_FOVR01000001.1"/>
</dbReference>
<evidence type="ECO:0000259" key="10">
    <source>
        <dbReference type="PROSITE" id="PS51379"/>
    </source>
</evidence>
<dbReference type="AlphaFoldDB" id="A0A1I5AHL1"/>
<dbReference type="NCBIfam" id="NF003454">
    <property type="entry name" value="PRK05035.1"/>
    <property type="match status" value="1"/>
</dbReference>
<keyword evidence="8" id="KW-1003">Cell membrane</keyword>
<dbReference type="GO" id="GO:0022900">
    <property type="term" value="P:electron transport chain"/>
    <property type="evidence" value="ECO:0007669"/>
    <property type="project" value="UniProtKB-UniRule"/>
</dbReference>
<dbReference type="GO" id="GO:0046872">
    <property type="term" value="F:metal ion binding"/>
    <property type="evidence" value="ECO:0007669"/>
    <property type="project" value="UniProtKB-KW"/>
</dbReference>
<feature type="domain" description="4Fe-4S ferredoxin-type" evidence="10">
    <location>
        <begin position="398"/>
        <end position="429"/>
    </location>
</feature>
<organism evidence="11 12">
    <name type="scientific">Cohaesibacter marisflavi</name>
    <dbReference type="NCBI Taxonomy" id="655353"/>
    <lineage>
        <taxon>Bacteria</taxon>
        <taxon>Pseudomonadati</taxon>
        <taxon>Pseudomonadota</taxon>
        <taxon>Alphaproteobacteria</taxon>
        <taxon>Hyphomicrobiales</taxon>
        <taxon>Cohaesibacteraceae</taxon>
    </lineage>
</organism>
<feature type="binding site" evidence="8">
    <location>
        <position position="373"/>
    </location>
    <ligand>
        <name>[4Fe-4S] cluster</name>
        <dbReference type="ChEBI" id="CHEBI:49883"/>
        <label>1</label>
    </ligand>
</feature>
<dbReference type="Gene3D" id="3.10.20.600">
    <property type="match status" value="1"/>
</dbReference>
<dbReference type="Pfam" id="PF13375">
    <property type="entry name" value="RnfC_N"/>
    <property type="match status" value="1"/>
</dbReference>
<dbReference type="SUPFAM" id="SSF142019">
    <property type="entry name" value="Nqo1 FMN-binding domain-like"/>
    <property type="match status" value="1"/>
</dbReference>
<evidence type="ECO:0000313" key="11">
    <source>
        <dbReference type="EMBL" id="SFN61709.1"/>
    </source>
</evidence>
<evidence type="ECO:0000256" key="4">
    <source>
        <dbReference type="ARBA" id="ARBA00022737"/>
    </source>
</evidence>
<dbReference type="InterPro" id="IPR037225">
    <property type="entry name" value="Nuo51_FMN-bd_sf"/>
</dbReference>
<keyword evidence="12" id="KW-1185">Reference proteome</keyword>
<feature type="binding site" evidence="8">
    <location>
        <position position="415"/>
    </location>
    <ligand>
        <name>[4Fe-4S] cluster</name>
        <dbReference type="ChEBI" id="CHEBI:49883"/>
        <label>2</label>
    </ligand>
</feature>
<dbReference type="SUPFAM" id="SSF46548">
    <property type="entry name" value="alpha-helical ferredoxin"/>
    <property type="match status" value="1"/>
</dbReference>
<evidence type="ECO:0000256" key="6">
    <source>
        <dbReference type="ARBA" id="ARBA00023004"/>
    </source>
</evidence>
<dbReference type="HAMAP" id="MF_00461">
    <property type="entry name" value="RsxC_RnfC"/>
    <property type="match status" value="1"/>
</dbReference>
<gene>
    <name evidence="8" type="primary">rnfC</name>
    <name evidence="11" type="ORF">SAMN04488056_101488</name>
</gene>
<feature type="binding site" evidence="8">
    <location>
        <position position="412"/>
    </location>
    <ligand>
        <name>[4Fe-4S] cluster</name>
        <dbReference type="ChEBI" id="CHEBI:49883"/>
        <label>2</label>
    </ligand>
</feature>
<dbReference type="PANTHER" id="PTHR43034:SF2">
    <property type="entry name" value="ION-TRANSLOCATING OXIDOREDUCTASE COMPLEX SUBUNIT C"/>
    <property type="match status" value="1"/>
</dbReference>
<dbReference type="GO" id="GO:0005886">
    <property type="term" value="C:plasma membrane"/>
    <property type="evidence" value="ECO:0007669"/>
    <property type="project" value="UniProtKB-SubCell"/>
</dbReference>
<dbReference type="GO" id="GO:0009055">
    <property type="term" value="F:electron transfer activity"/>
    <property type="evidence" value="ECO:0007669"/>
    <property type="project" value="InterPro"/>
</dbReference>
<dbReference type="Gene3D" id="3.40.50.11540">
    <property type="entry name" value="NADH-ubiquinone oxidoreductase 51kDa subunit"/>
    <property type="match status" value="1"/>
</dbReference>
<protein>
    <recommendedName>
        <fullName evidence="8">Ion-translocating oxidoreductase complex subunit C</fullName>
        <ecNumber evidence="8">7.-.-.-</ecNumber>
    </recommendedName>
    <alternativeName>
        <fullName evidence="8">Rnf electron transport complex subunit C</fullName>
    </alternativeName>
</protein>
<comment type="function">
    <text evidence="8">Part of a membrane-bound complex that couples electron transfer with translocation of ions across the membrane.</text>
</comment>
<evidence type="ECO:0000256" key="7">
    <source>
        <dbReference type="ARBA" id="ARBA00023014"/>
    </source>
</evidence>
<keyword evidence="1 8" id="KW-0813">Transport</keyword>
<dbReference type="InterPro" id="IPR011538">
    <property type="entry name" value="Nuo51_FMN-bd"/>
</dbReference>
<feature type="binding site" evidence="8">
    <location>
        <position position="409"/>
    </location>
    <ligand>
        <name>[4Fe-4S] cluster</name>
        <dbReference type="ChEBI" id="CHEBI:49883"/>
        <label>2</label>
    </ligand>
</feature>
<keyword evidence="5 8" id="KW-0249">Electron transport</keyword>
<keyword evidence="6 8" id="KW-0408">Iron</keyword>
<keyword evidence="3 8" id="KW-0479">Metal-binding</keyword>
<sequence>MRLFKIKGGIHPDGRKELAENEKIEQMPLPTLMRIPLKQHTGAPANPIVAKGDMVKKGQVMALSRGAVSATIHAPTSGRIIAIGRFVAPHASGLPEPTITLRPDGEDEWDTLPPPLDPFETDPDTLANRIAEAGVVGLGGAAFPAAVKLNLRNRTELHTLIINAAECEPYITCDDRLMRERAEEIIDGVAIICHTIGVKKALIGVEKNKPEAIKALKKQVAKQDRYDIKVIEVPTRYPTGFAKHLVQILTGLEVPARALTAEVGVIVHNVATTFAIQQAVRFGRPLISRIVTVSGEMITRKGNFEVPIGTPISHIIEHCGGFIDEPEKLLLGGSMMGDPVSSTRAPIIKGSNGILALGRKETSQKPIMPCIRCTSCVAACPCGLMPYEMAARIKADELESAVDIGLRDCIACGSCSFVCPANIPLVQYFNYAKGSLTAKQRAAHKQEETKRLVQFHDERMEKIKKEKQAAMARMKAERAAKKRLKEHEEAAKAKTATPEEASSAPKSEKVRAEA</sequence>
<dbReference type="GO" id="GO:0051539">
    <property type="term" value="F:4 iron, 4 sulfur cluster binding"/>
    <property type="evidence" value="ECO:0007669"/>
    <property type="project" value="UniProtKB-KW"/>
</dbReference>
<feature type="domain" description="4Fe-4S ferredoxin-type" evidence="10">
    <location>
        <begin position="360"/>
        <end position="390"/>
    </location>
</feature>
<dbReference type="InterPro" id="IPR010208">
    <property type="entry name" value="Ion_transpt_RnfC/RsxC"/>
</dbReference>
<comment type="cofactor">
    <cofactor evidence="8">
        <name>[4Fe-4S] cluster</name>
        <dbReference type="ChEBI" id="CHEBI:49883"/>
    </cofactor>
    <text evidence="8">Binds 2 [4Fe-4S] clusters per subunit.</text>
</comment>
<dbReference type="InterPro" id="IPR017896">
    <property type="entry name" value="4Fe4S_Fe-S-bd"/>
</dbReference>
<feature type="region of interest" description="Disordered" evidence="9">
    <location>
        <begin position="473"/>
        <end position="514"/>
    </location>
</feature>
<proteinExistence type="inferred from homology"/>
<comment type="subcellular location">
    <subcellularLocation>
        <location evidence="8">Cell inner membrane</location>
        <topology evidence="8">Peripheral membrane protein</topology>
    </subcellularLocation>
</comment>
<feature type="binding site" evidence="8">
    <location>
        <position position="380"/>
    </location>
    <ligand>
        <name>[4Fe-4S] cluster</name>
        <dbReference type="ChEBI" id="CHEBI:49883"/>
        <label>2</label>
    </ligand>
</feature>
<dbReference type="Gene3D" id="3.30.70.20">
    <property type="match status" value="1"/>
</dbReference>
<dbReference type="Pfam" id="PF12838">
    <property type="entry name" value="Fer4_7"/>
    <property type="match status" value="1"/>
</dbReference>
<evidence type="ECO:0000256" key="1">
    <source>
        <dbReference type="ARBA" id="ARBA00022448"/>
    </source>
</evidence>
<dbReference type="Pfam" id="PF01512">
    <property type="entry name" value="Complex1_51K"/>
    <property type="match status" value="1"/>
</dbReference>
<feature type="binding site" evidence="8">
    <location>
        <position position="376"/>
    </location>
    <ligand>
        <name>[4Fe-4S] cluster</name>
        <dbReference type="ChEBI" id="CHEBI:49883"/>
        <label>1</label>
    </ligand>
</feature>
<keyword evidence="2 8" id="KW-0004">4Fe-4S</keyword>
<dbReference type="NCBIfam" id="TIGR01945">
    <property type="entry name" value="rnfC"/>
    <property type="match status" value="1"/>
</dbReference>
<evidence type="ECO:0000256" key="9">
    <source>
        <dbReference type="SAM" id="MobiDB-lite"/>
    </source>
</evidence>
<evidence type="ECO:0000256" key="5">
    <source>
        <dbReference type="ARBA" id="ARBA00022982"/>
    </source>
</evidence>
<dbReference type="PROSITE" id="PS51379">
    <property type="entry name" value="4FE4S_FER_2"/>
    <property type="match status" value="2"/>
</dbReference>
<comment type="subunit">
    <text evidence="8">The complex is composed of six subunits: RnfA, RnfB, RnfC, RnfD, RnfE and RnfG.</text>
</comment>
<evidence type="ECO:0000256" key="3">
    <source>
        <dbReference type="ARBA" id="ARBA00022723"/>
    </source>
</evidence>
<keyword evidence="7 8" id="KW-0411">Iron-sulfur</keyword>
<accession>A0A1I5AHL1</accession>
<dbReference type="EC" id="7.-.-.-" evidence="8"/>
<dbReference type="Proteomes" id="UP000199236">
    <property type="component" value="Unassembled WGS sequence"/>
</dbReference>
<feature type="binding site" evidence="8">
    <location>
        <position position="370"/>
    </location>
    <ligand>
        <name>[4Fe-4S] cluster</name>
        <dbReference type="ChEBI" id="CHEBI:49883"/>
        <label>1</label>
    </ligand>
</feature>
<dbReference type="EMBL" id="FOVR01000001">
    <property type="protein sequence ID" value="SFN61709.1"/>
    <property type="molecule type" value="Genomic_DNA"/>
</dbReference>
<keyword evidence="8" id="KW-0997">Cell inner membrane</keyword>
<reference evidence="11 12" key="1">
    <citation type="submission" date="2016-10" db="EMBL/GenBank/DDBJ databases">
        <authorList>
            <person name="de Groot N.N."/>
        </authorList>
    </citation>
    <scope>NUCLEOTIDE SEQUENCE [LARGE SCALE GENOMIC DNA]</scope>
    <source>
        <strain evidence="11 12">CGMCC 1.9157</strain>
    </source>
</reference>
<keyword evidence="8" id="KW-0472">Membrane</keyword>
<evidence type="ECO:0000256" key="8">
    <source>
        <dbReference type="HAMAP-Rule" id="MF_00461"/>
    </source>
</evidence>
<dbReference type="InterPro" id="IPR026902">
    <property type="entry name" value="RnfC_N"/>
</dbReference>
<dbReference type="InterPro" id="IPR019554">
    <property type="entry name" value="Soluble_ligand-bd"/>
</dbReference>
<keyword evidence="8" id="KW-1278">Translocase</keyword>
<evidence type="ECO:0000256" key="2">
    <source>
        <dbReference type="ARBA" id="ARBA00022485"/>
    </source>
</evidence>
<dbReference type="OrthoDB" id="9767754at2"/>
<dbReference type="Pfam" id="PF10531">
    <property type="entry name" value="SLBB"/>
    <property type="match status" value="1"/>
</dbReference>
<dbReference type="PANTHER" id="PTHR43034">
    <property type="entry name" value="ION-TRANSLOCATING OXIDOREDUCTASE COMPLEX SUBUNIT C"/>
    <property type="match status" value="1"/>
</dbReference>
<keyword evidence="4 8" id="KW-0677">Repeat</keyword>
<name>A0A1I5AHL1_9HYPH</name>